<feature type="non-terminal residue" evidence="2">
    <location>
        <position position="341"/>
    </location>
</feature>
<feature type="transmembrane region" description="Helical" evidence="1">
    <location>
        <begin position="159"/>
        <end position="185"/>
    </location>
</feature>
<keyword evidence="1" id="KW-0812">Transmembrane</keyword>
<feature type="transmembrane region" description="Helical" evidence="1">
    <location>
        <begin position="56"/>
        <end position="82"/>
    </location>
</feature>
<keyword evidence="1" id="KW-0472">Membrane</keyword>
<dbReference type="Proteomes" id="UP000838878">
    <property type="component" value="Chromosome 13"/>
</dbReference>
<evidence type="ECO:0000313" key="2">
    <source>
        <dbReference type="EMBL" id="CAH0719069.1"/>
    </source>
</evidence>
<accession>A0A8J9Y6D9</accession>
<keyword evidence="3" id="KW-1185">Reference proteome</keyword>
<name>A0A8J9Y6D9_9NEOP</name>
<evidence type="ECO:0000256" key="1">
    <source>
        <dbReference type="SAM" id="Phobius"/>
    </source>
</evidence>
<organism evidence="2 3">
    <name type="scientific">Brenthis ino</name>
    <name type="common">lesser marbled fritillary</name>
    <dbReference type="NCBI Taxonomy" id="405034"/>
    <lineage>
        <taxon>Eukaryota</taxon>
        <taxon>Metazoa</taxon>
        <taxon>Ecdysozoa</taxon>
        <taxon>Arthropoda</taxon>
        <taxon>Hexapoda</taxon>
        <taxon>Insecta</taxon>
        <taxon>Pterygota</taxon>
        <taxon>Neoptera</taxon>
        <taxon>Endopterygota</taxon>
        <taxon>Lepidoptera</taxon>
        <taxon>Glossata</taxon>
        <taxon>Ditrysia</taxon>
        <taxon>Papilionoidea</taxon>
        <taxon>Nymphalidae</taxon>
        <taxon>Heliconiinae</taxon>
        <taxon>Argynnini</taxon>
        <taxon>Brenthis</taxon>
    </lineage>
</organism>
<protein>
    <submittedName>
        <fullName evidence="2">Uncharacterized protein</fullName>
    </submittedName>
</protein>
<keyword evidence="1" id="KW-1133">Transmembrane helix</keyword>
<sequence length="341" mass="38600">MLGNSNNYIEKVKNLDTNIINDDDKDDECVIVHKIPDSWLRVYPAPKLSEEPLYSVIVRCILCQLGLATFLIIWTVIAIFIVQSFEGPQEAKVSLEFEKEQSQLVIDLATELRQITPLSPRWRHAIEQRIEDERQLTMLAMRAGARLKPGQFWDLPGTFLFAVYVMTALVVNVSTCAIVHVEAYAKYLKDNFRKLDVNSDSENKREFGIPLVNEVKKYDITVKSTEDVGQRCLRVIGAGHCVPLATISYYVIGVVSFGVLRGKTALETVMFPLEFTTTGGLERVEGHVRILYGFYVEGAMCLLACILAIFRRHSSSTFSTLSQTYRLIETDVCRDCSNVIR</sequence>
<reference evidence="2" key="1">
    <citation type="submission" date="2021-12" db="EMBL/GenBank/DDBJ databases">
        <authorList>
            <person name="Martin H S."/>
        </authorList>
    </citation>
    <scope>NUCLEOTIDE SEQUENCE</scope>
</reference>
<evidence type="ECO:0000313" key="3">
    <source>
        <dbReference type="Proteomes" id="UP000838878"/>
    </source>
</evidence>
<dbReference type="Gene3D" id="1.10.287.70">
    <property type="match status" value="1"/>
</dbReference>
<feature type="transmembrane region" description="Helical" evidence="1">
    <location>
        <begin position="241"/>
        <end position="260"/>
    </location>
</feature>
<feature type="transmembrane region" description="Helical" evidence="1">
    <location>
        <begin position="290"/>
        <end position="310"/>
    </location>
</feature>
<gene>
    <name evidence="2" type="ORF">BINO364_LOCUS5459</name>
</gene>
<dbReference type="EMBL" id="OV170233">
    <property type="protein sequence ID" value="CAH0719069.1"/>
    <property type="molecule type" value="Genomic_DNA"/>
</dbReference>
<proteinExistence type="predicted"/>
<dbReference type="AlphaFoldDB" id="A0A8J9Y6D9"/>
<dbReference type="OrthoDB" id="6433782at2759"/>